<accession>A0ACC0WK99</accession>
<name>A0ACC0WK99_9STRA</name>
<dbReference type="EMBL" id="CM047591">
    <property type="protein sequence ID" value="KAI9918731.1"/>
    <property type="molecule type" value="Genomic_DNA"/>
</dbReference>
<protein>
    <submittedName>
        <fullName evidence="1">Uncharacterized protein</fullName>
    </submittedName>
</protein>
<proteinExistence type="predicted"/>
<reference evidence="1 2" key="1">
    <citation type="journal article" date="2022" name="bioRxiv">
        <title>The genome of the oomycete Peronosclerospora sorghi, a cosmopolitan pathogen of maize and sorghum, is inflated with dispersed pseudogenes.</title>
        <authorList>
            <person name="Fletcher K."/>
            <person name="Martin F."/>
            <person name="Isakeit T."/>
            <person name="Cavanaugh K."/>
            <person name="Magill C."/>
            <person name="Michelmore R."/>
        </authorList>
    </citation>
    <scope>NUCLEOTIDE SEQUENCE [LARGE SCALE GENOMIC DNA]</scope>
    <source>
        <strain evidence="1">P6</strain>
    </source>
</reference>
<evidence type="ECO:0000313" key="1">
    <source>
        <dbReference type="EMBL" id="KAI9918731.1"/>
    </source>
</evidence>
<evidence type="ECO:0000313" key="2">
    <source>
        <dbReference type="Proteomes" id="UP001163321"/>
    </source>
</evidence>
<organism evidence="1 2">
    <name type="scientific">Peronosclerospora sorghi</name>
    <dbReference type="NCBI Taxonomy" id="230839"/>
    <lineage>
        <taxon>Eukaryota</taxon>
        <taxon>Sar</taxon>
        <taxon>Stramenopiles</taxon>
        <taxon>Oomycota</taxon>
        <taxon>Peronosporomycetes</taxon>
        <taxon>Peronosporales</taxon>
        <taxon>Peronosporaceae</taxon>
        <taxon>Peronosclerospora</taxon>
    </lineage>
</organism>
<sequence length="388" mass="43197">MRWFARILNLIGQEETRLSGHYVHGKTVSEFLHASHLFIRCSFARKLKSHQCTSTTEARTLHIVEVAANCAFLKLELYSAISYHVLTDDSNKLGHLLGQRSAIHLNNLRVCGSTSSIGAKSTSQSDFMLPTAGQLKNTSSVSKKKEPTRLETCYPKCMVDTKEQQLVISEDEERRVLTSAFETEMDTTPQPFDLEELGLSDTSQISQQLVKSIVVDYEESDRDDDKLRNVDATCAPSACGPLEEGVARDELSTGRLYRHRSSSDSLKGKSVIFEPNMKIASRITSESDPEQSVHRCVKVPKLCMCEVKLHRSLESCWLVSSGHVYDVTGLVTAHPGGIDSILRKAGGPDCAQDMKFHSKRARKMMEKCYIGKLARCGDEVDEATCNVM</sequence>
<dbReference type="Proteomes" id="UP001163321">
    <property type="component" value="Chromosome 12"/>
</dbReference>
<keyword evidence="2" id="KW-1185">Reference proteome</keyword>
<gene>
    <name evidence="1" type="ORF">PsorP6_011548</name>
</gene>
<comment type="caution">
    <text evidence="1">The sequence shown here is derived from an EMBL/GenBank/DDBJ whole genome shotgun (WGS) entry which is preliminary data.</text>
</comment>